<dbReference type="Pfam" id="PF04082">
    <property type="entry name" value="Fungal_trans"/>
    <property type="match status" value="1"/>
</dbReference>
<keyword evidence="4" id="KW-0804">Transcription</keyword>
<evidence type="ECO:0000256" key="4">
    <source>
        <dbReference type="ARBA" id="ARBA00023163"/>
    </source>
</evidence>
<feature type="domain" description="Xylanolytic transcriptional activator regulatory" evidence="6">
    <location>
        <begin position="214"/>
        <end position="295"/>
    </location>
</feature>
<dbReference type="PANTHER" id="PTHR46910">
    <property type="entry name" value="TRANSCRIPTION FACTOR PDR1"/>
    <property type="match status" value="1"/>
</dbReference>
<dbReference type="AlphaFoldDB" id="A0AAD6ISG2"/>
<dbReference type="CDD" id="cd12148">
    <property type="entry name" value="fungal_TF_MHR"/>
    <property type="match status" value="1"/>
</dbReference>
<evidence type="ECO:0000256" key="5">
    <source>
        <dbReference type="ARBA" id="ARBA00023242"/>
    </source>
</evidence>
<evidence type="ECO:0000313" key="8">
    <source>
        <dbReference type="Proteomes" id="UP001219568"/>
    </source>
</evidence>
<evidence type="ECO:0000313" key="7">
    <source>
        <dbReference type="EMBL" id="KAJ6057899.1"/>
    </source>
</evidence>
<name>A0AAD6ISG2_PENCN</name>
<dbReference type="InterPro" id="IPR050987">
    <property type="entry name" value="AtrR-like"/>
</dbReference>
<organism evidence="7 8">
    <name type="scientific">Penicillium canescens</name>
    <dbReference type="NCBI Taxonomy" id="5083"/>
    <lineage>
        <taxon>Eukaryota</taxon>
        <taxon>Fungi</taxon>
        <taxon>Dikarya</taxon>
        <taxon>Ascomycota</taxon>
        <taxon>Pezizomycotina</taxon>
        <taxon>Eurotiomycetes</taxon>
        <taxon>Eurotiomycetidae</taxon>
        <taxon>Eurotiales</taxon>
        <taxon>Aspergillaceae</taxon>
        <taxon>Penicillium</taxon>
    </lineage>
</organism>
<dbReference type="EMBL" id="JAQJZL010000001">
    <property type="protein sequence ID" value="KAJ6057899.1"/>
    <property type="molecule type" value="Genomic_DNA"/>
</dbReference>
<accession>A0AAD6ISG2</accession>
<gene>
    <name evidence="7" type="ORF">N7460_001173</name>
</gene>
<dbReference type="SMART" id="SM00906">
    <property type="entry name" value="Fungal_trans"/>
    <property type="match status" value="1"/>
</dbReference>
<reference evidence="7" key="1">
    <citation type="journal article" date="2023" name="IMA Fungus">
        <title>Comparative genomic study of the Penicillium genus elucidates a diverse pangenome and 15 lateral gene transfer events.</title>
        <authorList>
            <person name="Petersen C."/>
            <person name="Sorensen T."/>
            <person name="Nielsen M.R."/>
            <person name="Sondergaard T.E."/>
            <person name="Sorensen J.L."/>
            <person name="Fitzpatrick D.A."/>
            <person name="Frisvad J.C."/>
            <person name="Nielsen K.L."/>
        </authorList>
    </citation>
    <scope>NUCLEOTIDE SEQUENCE</scope>
    <source>
        <strain evidence="7">IBT 15450</strain>
    </source>
</reference>
<evidence type="ECO:0000259" key="6">
    <source>
        <dbReference type="SMART" id="SM00906"/>
    </source>
</evidence>
<reference evidence="7" key="2">
    <citation type="submission" date="2023-01" db="EMBL/GenBank/DDBJ databases">
        <authorList>
            <person name="Petersen C."/>
        </authorList>
    </citation>
    <scope>NUCLEOTIDE SEQUENCE</scope>
    <source>
        <strain evidence="7">IBT 15450</strain>
    </source>
</reference>
<proteinExistence type="predicted"/>
<dbReference type="Proteomes" id="UP001219568">
    <property type="component" value="Unassembled WGS sequence"/>
</dbReference>
<evidence type="ECO:0000256" key="1">
    <source>
        <dbReference type="ARBA" id="ARBA00004123"/>
    </source>
</evidence>
<dbReference type="PANTHER" id="PTHR46910:SF37">
    <property type="entry name" value="ZN(II)2CYS6 TRANSCRIPTION FACTOR (EUROFUNG)"/>
    <property type="match status" value="1"/>
</dbReference>
<evidence type="ECO:0000256" key="3">
    <source>
        <dbReference type="ARBA" id="ARBA00023125"/>
    </source>
</evidence>
<sequence length="542" mass="60906">MGNFRSAIGASTIAWPVRSTELQDKPKHGFFRSTIPHENVTFFSGIHLLTDEGLRWIEHQVGEEVNRAKLSAFELPWTNPRRIHDYAAVSSDLPPELPRRKTVEVYVLRFTSSFTSLVFPVISKTLFMKTLDLAYGPRGVFGSTSANACVYSFISLVSLFGFDDNTHGAVDCGSYASTALRAVPHIIEEMTVDGLQSLMMLVHLQYFLGDLQSAAVTISIATRLLYKLGAHTNPAGMNSSVHLPPYNKAILEYHVRDLFWVCYSFDKDISLRMGQPASINDFNCDLSLPLEYVRLQNSNIQRDELKPDDHTLPLYPWDLRLSMIKSEAYNTLYSVNASFKSDCQILESIRCLDAALDEWRLSLHSEIRPTLCFSSDMSTKAKLNTQEVILRLAYYHCMSIIHQASDRRNISKLDAGIRLEGISSSVNLSTTACRSTLSLLQTRLPTLKGECFWVLLFYILTANLTLFCNILKDPLQSESSQDVAILREVPAMINKIPIRNLTPAEMIHLSFLNGFTTELARLAMCAVLKAQKESRSPGHVCT</sequence>
<dbReference type="GO" id="GO:0006351">
    <property type="term" value="P:DNA-templated transcription"/>
    <property type="evidence" value="ECO:0007669"/>
    <property type="project" value="InterPro"/>
</dbReference>
<keyword evidence="8" id="KW-1185">Reference proteome</keyword>
<dbReference type="GO" id="GO:0003700">
    <property type="term" value="F:DNA-binding transcription factor activity"/>
    <property type="evidence" value="ECO:0007669"/>
    <property type="project" value="InterPro"/>
</dbReference>
<protein>
    <submittedName>
        <fullName evidence="7">Transcription factor</fullName>
    </submittedName>
</protein>
<dbReference type="GO" id="GO:0003677">
    <property type="term" value="F:DNA binding"/>
    <property type="evidence" value="ECO:0007669"/>
    <property type="project" value="UniProtKB-KW"/>
</dbReference>
<keyword evidence="5" id="KW-0539">Nucleus</keyword>
<comment type="subcellular location">
    <subcellularLocation>
        <location evidence="1">Nucleus</location>
    </subcellularLocation>
</comment>
<dbReference type="InterPro" id="IPR007219">
    <property type="entry name" value="XnlR_reg_dom"/>
</dbReference>
<keyword evidence="3" id="KW-0238">DNA-binding</keyword>
<dbReference type="GO" id="GO:0005634">
    <property type="term" value="C:nucleus"/>
    <property type="evidence" value="ECO:0007669"/>
    <property type="project" value="UniProtKB-SubCell"/>
</dbReference>
<keyword evidence="2" id="KW-0805">Transcription regulation</keyword>
<evidence type="ECO:0000256" key="2">
    <source>
        <dbReference type="ARBA" id="ARBA00023015"/>
    </source>
</evidence>
<dbReference type="GO" id="GO:0008270">
    <property type="term" value="F:zinc ion binding"/>
    <property type="evidence" value="ECO:0007669"/>
    <property type="project" value="InterPro"/>
</dbReference>
<comment type="caution">
    <text evidence="7">The sequence shown here is derived from an EMBL/GenBank/DDBJ whole genome shotgun (WGS) entry which is preliminary data.</text>
</comment>